<reference evidence="5 6" key="1">
    <citation type="submission" date="2020-03" db="EMBL/GenBank/DDBJ databases">
        <authorList>
            <person name="Wang L."/>
            <person name="He N."/>
            <person name="Li Y."/>
            <person name="Fang Y."/>
            <person name="Zhang F."/>
        </authorList>
    </citation>
    <scope>NUCLEOTIDE SEQUENCE [LARGE SCALE GENOMIC DNA]</scope>
    <source>
        <strain evidence="6">hsmgli-8</strain>
    </source>
</reference>
<dbReference type="PANTHER" id="PTHR35936">
    <property type="entry name" value="MEMBRANE-BOUND LYTIC MUREIN TRANSGLYCOSYLASE F"/>
    <property type="match status" value="1"/>
</dbReference>
<feature type="signal peptide" evidence="3">
    <location>
        <begin position="1"/>
        <end position="21"/>
    </location>
</feature>
<accession>A0ABX0YH76</accession>
<dbReference type="Pfam" id="PF00497">
    <property type="entry name" value="SBP_bac_3"/>
    <property type="match status" value="1"/>
</dbReference>
<feature type="chain" id="PRO_5046521673" evidence="3">
    <location>
        <begin position="22"/>
        <end position="276"/>
    </location>
</feature>
<dbReference type="Proteomes" id="UP000746535">
    <property type="component" value="Unassembled WGS sequence"/>
</dbReference>
<comment type="caution">
    <text evidence="5">The sequence shown here is derived from an EMBL/GenBank/DDBJ whole genome shotgun (WGS) entry which is preliminary data.</text>
</comment>
<dbReference type="SMART" id="SM00062">
    <property type="entry name" value="PBPb"/>
    <property type="match status" value="1"/>
</dbReference>
<sequence>MKMRLAITGALALLGTVTAWAADAGLPQAIKDKGFLNAGIMPNYPPMDFKDPATNQLTGVDYDLGMEIGKRLGITVKWQETAFEQMVSSLVTQRLDIVLSGMTDTAERQKTVDFVDYFRTGPQFYVMESNKSIVSVSDLCGKKVGTSRRTTFPAEIAKWSAANCEAKGLPAIQVTGTDGSADARAQLRQARLDAAVQGSETLPYIQSQEPGAYRVIGEPLTTQLTGLGVSKNNPGLSAAIVDALNAMIADGTYAQILKKWDLERGAVDKAVMNSGT</sequence>
<comment type="similarity">
    <text evidence="1">Belongs to the bacterial solute-binding protein 3 family.</text>
</comment>
<protein>
    <submittedName>
        <fullName evidence="5">ABC transporter substrate-binding protein</fullName>
    </submittedName>
</protein>
<keyword evidence="2 3" id="KW-0732">Signal</keyword>
<evidence type="ECO:0000256" key="2">
    <source>
        <dbReference type="ARBA" id="ARBA00022729"/>
    </source>
</evidence>
<dbReference type="Gene3D" id="3.40.190.10">
    <property type="entry name" value="Periplasmic binding protein-like II"/>
    <property type="match status" value="2"/>
</dbReference>
<keyword evidence="6" id="KW-1185">Reference proteome</keyword>
<evidence type="ECO:0000313" key="6">
    <source>
        <dbReference type="Proteomes" id="UP000746535"/>
    </source>
</evidence>
<dbReference type="EMBL" id="JAAVJI010000006">
    <property type="protein sequence ID" value="NJP01689.1"/>
    <property type="molecule type" value="Genomic_DNA"/>
</dbReference>
<dbReference type="SUPFAM" id="SSF53850">
    <property type="entry name" value="Periplasmic binding protein-like II"/>
    <property type="match status" value="1"/>
</dbReference>
<organism evidence="5 6">
    <name type="scientific">Pseudomonas quercus</name>
    <dbReference type="NCBI Taxonomy" id="2722792"/>
    <lineage>
        <taxon>Bacteria</taxon>
        <taxon>Pseudomonadati</taxon>
        <taxon>Pseudomonadota</taxon>
        <taxon>Gammaproteobacteria</taxon>
        <taxon>Pseudomonadales</taxon>
        <taxon>Pseudomonadaceae</taxon>
        <taxon>Pseudomonas</taxon>
    </lineage>
</organism>
<evidence type="ECO:0000256" key="1">
    <source>
        <dbReference type="ARBA" id="ARBA00010333"/>
    </source>
</evidence>
<name>A0ABX0YH76_9PSED</name>
<dbReference type="CDD" id="cd01004">
    <property type="entry name" value="PBP2_MidA_like"/>
    <property type="match status" value="1"/>
</dbReference>
<evidence type="ECO:0000313" key="5">
    <source>
        <dbReference type="EMBL" id="NJP01689.1"/>
    </source>
</evidence>
<dbReference type="PANTHER" id="PTHR35936:SF17">
    <property type="entry name" value="ARGININE-BINDING EXTRACELLULAR PROTEIN ARTP"/>
    <property type="match status" value="1"/>
</dbReference>
<proteinExistence type="inferred from homology"/>
<feature type="domain" description="Solute-binding protein family 3/N-terminal" evidence="4">
    <location>
        <begin position="35"/>
        <end position="264"/>
    </location>
</feature>
<evidence type="ECO:0000259" key="4">
    <source>
        <dbReference type="SMART" id="SM00062"/>
    </source>
</evidence>
<evidence type="ECO:0000256" key="3">
    <source>
        <dbReference type="SAM" id="SignalP"/>
    </source>
</evidence>
<gene>
    <name evidence="5" type="ORF">HBH25_12620</name>
</gene>
<dbReference type="InterPro" id="IPR001638">
    <property type="entry name" value="Solute-binding_3/MltF_N"/>
</dbReference>